<dbReference type="EMBL" id="SRHY01000001">
    <property type="protein sequence ID" value="TFJ94385.1"/>
    <property type="molecule type" value="Genomic_DNA"/>
</dbReference>
<dbReference type="AlphaFoldDB" id="A0A4Y9AG31"/>
<protein>
    <submittedName>
        <fullName evidence="2">Uncharacterized protein</fullName>
    </submittedName>
</protein>
<sequence>MDIILLWLFLILGLILLTISIKKGSLINWLLCFWLAAYLITFVGDLVVEYQMLTYPVQLIPHFRSSALYEYLLLPLICVYYYQATVHKSLSHSIWRAFIYSGLLTAFEVILEVNTDLIHYITWNWFYSLAGQFVLLLLIRWLMRLIAGVVRRRRGRRDG</sequence>
<accession>A0A4Y9AG31</accession>
<proteinExistence type="predicted"/>
<dbReference type="RefSeq" id="WP_135108031.1">
    <property type="nucleotide sequence ID" value="NZ_SRHY01000001.1"/>
</dbReference>
<dbReference type="Proteomes" id="UP000298484">
    <property type="component" value="Unassembled WGS sequence"/>
</dbReference>
<keyword evidence="1" id="KW-1133">Transmembrane helix</keyword>
<evidence type="ECO:0000256" key="1">
    <source>
        <dbReference type="SAM" id="Phobius"/>
    </source>
</evidence>
<feature type="transmembrane region" description="Helical" evidence="1">
    <location>
        <begin position="94"/>
        <end position="113"/>
    </location>
</feature>
<feature type="transmembrane region" description="Helical" evidence="1">
    <location>
        <begin position="26"/>
        <end position="43"/>
    </location>
</feature>
<keyword evidence="1" id="KW-0812">Transmembrane</keyword>
<evidence type="ECO:0000313" key="2">
    <source>
        <dbReference type="EMBL" id="TFJ94385.1"/>
    </source>
</evidence>
<dbReference type="InterPro" id="IPR048147">
    <property type="entry name" value="CBO0543-like"/>
</dbReference>
<gene>
    <name evidence="2" type="ORF">E4U82_00255</name>
</gene>
<dbReference type="OrthoDB" id="2622010at2"/>
<comment type="caution">
    <text evidence="2">The sequence shown here is derived from an EMBL/GenBank/DDBJ whole genome shotgun (WGS) entry which is preliminary data.</text>
</comment>
<organism evidence="2 3">
    <name type="scientific">Lentibacillus salicampi</name>
    <dbReference type="NCBI Taxonomy" id="175306"/>
    <lineage>
        <taxon>Bacteria</taxon>
        <taxon>Bacillati</taxon>
        <taxon>Bacillota</taxon>
        <taxon>Bacilli</taxon>
        <taxon>Bacillales</taxon>
        <taxon>Bacillaceae</taxon>
        <taxon>Lentibacillus</taxon>
    </lineage>
</organism>
<name>A0A4Y9AG31_9BACI</name>
<reference evidence="2 3" key="1">
    <citation type="submission" date="2019-03" db="EMBL/GenBank/DDBJ databases">
        <title>Genome sequence of Lentibacillus salicampi ATCC BAA-719.</title>
        <authorList>
            <person name="Maclea K.S."/>
            <person name="Simoes Junior M."/>
        </authorList>
    </citation>
    <scope>NUCLEOTIDE SEQUENCE [LARGE SCALE GENOMIC DNA]</scope>
    <source>
        <strain evidence="2 3">ATCC BAA-719</strain>
    </source>
</reference>
<dbReference type="NCBIfam" id="NF041644">
    <property type="entry name" value="CBO0543_fam"/>
    <property type="match status" value="1"/>
</dbReference>
<keyword evidence="1" id="KW-0472">Membrane</keyword>
<evidence type="ECO:0000313" key="3">
    <source>
        <dbReference type="Proteomes" id="UP000298484"/>
    </source>
</evidence>
<keyword evidence="3" id="KW-1185">Reference proteome</keyword>
<feature type="transmembrane region" description="Helical" evidence="1">
    <location>
        <begin position="63"/>
        <end position="82"/>
    </location>
</feature>
<feature type="transmembrane region" description="Helical" evidence="1">
    <location>
        <begin position="125"/>
        <end position="147"/>
    </location>
</feature>
<feature type="transmembrane region" description="Helical" evidence="1">
    <location>
        <begin position="6"/>
        <end position="21"/>
    </location>
</feature>